<evidence type="ECO:0000259" key="1">
    <source>
        <dbReference type="Pfam" id="PF07726"/>
    </source>
</evidence>
<evidence type="ECO:0000313" key="3">
    <source>
        <dbReference type="EMBL" id="MCG4610605.1"/>
    </source>
</evidence>
<proteinExistence type="predicted"/>
<dbReference type="Gene3D" id="3.40.50.300">
    <property type="entry name" value="P-loop containing nucleotide triphosphate hydrolases"/>
    <property type="match status" value="1"/>
</dbReference>
<dbReference type="InterPro" id="IPR041628">
    <property type="entry name" value="ChlI/MoxR_AAA_lid"/>
</dbReference>
<dbReference type="Pfam" id="PF07726">
    <property type="entry name" value="AAA_3"/>
    <property type="match status" value="1"/>
</dbReference>
<comment type="caution">
    <text evidence="3">The sequence shown here is derived from an EMBL/GenBank/DDBJ whole genome shotgun (WGS) entry which is preliminary data.</text>
</comment>
<accession>A0ABS9MIG0</accession>
<sequence>MQKVLEIIEEVKKAVVGKNAVVGKMLMVILAQGHILLEDIPGVGKTTLALAFSKAMALDYRRMQFTPDVMPTDVTGFSVYNKATGQLEYKPGAALCNLFLADEINRTSSKTQAALLEVMEEGRITVDGVTRETPKPYTVIATQNPVGSAGTQLLPESQMDRFMVCLRMGYPKLEDEVEILRRKQGGDPLEQVQKVVDAQGILAMQHEVENVYLADSLYDYIARLTSATRKDPMIRLGASPRGSIALTRMAQAAAYLSGRDYVIPRDVQIVFHDVIGHRIVLSPQAKMGDVTAAALLEKILNRVDAPSVK</sequence>
<keyword evidence="4" id="KW-1185">Reference proteome</keyword>
<organism evidence="3 4">
    <name type="scientific">Anaeromassilibacillus senegalensis</name>
    <dbReference type="NCBI Taxonomy" id="1673717"/>
    <lineage>
        <taxon>Bacteria</taxon>
        <taxon>Bacillati</taxon>
        <taxon>Bacillota</taxon>
        <taxon>Clostridia</taxon>
        <taxon>Eubacteriales</taxon>
        <taxon>Acutalibacteraceae</taxon>
        <taxon>Anaeromassilibacillus</taxon>
    </lineage>
</organism>
<dbReference type="RefSeq" id="WP_191362432.1">
    <property type="nucleotide sequence ID" value="NZ_JAKNHQ010000007.1"/>
</dbReference>
<dbReference type="PANTHER" id="PTHR42759">
    <property type="entry name" value="MOXR FAMILY PROTEIN"/>
    <property type="match status" value="1"/>
</dbReference>
<dbReference type="Pfam" id="PF17863">
    <property type="entry name" value="AAA_lid_2"/>
    <property type="match status" value="1"/>
</dbReference>
<dbReference type="PIRSF" id="PIRSF002849">
    <property type="entry name" value="AAA_ATPase_chaperone_MoxR_prd"/>
    <property type="match status" value="1"/>
</dbReference>
<name>A0ABS9MIG0_9FIRM</name>
<dbReference type="InterPro" id="IPR050764">
    <property type="entry name" value="CbbQ/NirQ/NorQ/GpvN"/>
</dbReference>
<dbReference type="Proteomes" id="UP001298681">
    <property type="component" value="Unassembled WGS sequence"/>
</dbReference>
<dbReference type="Gene3D" id="1.10.8.80">
    <property type="entry name" value="Magnesium chelatase subunit I, C-Terminal domain"/>
    <property type="match status" value="1"/>
</dbReference>
<dbReference type="InterPro" id="IPR011703">
    <property type="entry name" value="ATPase_AAA-3"/>
</dbReference>
<feature type="domain" description="ATPase AAA-3" evidence="1">
    <location>
        <begin position="34"/>
        <end position="164"/>
    </location>
</feature>
<dbReference type="InterPro" id="IPR027417">
    <property type="entry name" value="P-loop_NTPase"/>
</dbReference>
<evidence type="ECO:0000259" key="2">
    <source>
        <dbReference type="Pfam" id="PF17863"/>
    </source>
</evidence>
<gene>
    <name evidence="3" type="ORF">L0P57_06620</name>
</gene>
<dbReference type="PANTHER" id="PTHR42759:SF5">
    <property type="entry name" value="METHANOL DEHYDROGENASE REGULATOR"/>
    <property type="match status" value="1"/>
</dbReference>
<evidence type="ECO:0000313" key="4">
    <source>
        <dbReference type="Proteomes" id="UP001298681"/>
    </source>
</evidence>
<protein>
    <submittedName>
        <fullName evidence="3">MoxR family ATPase</fullName>
    </submittedName>
</protein>
<dbReference type="SUPFAM" id="SSF52540">
    <property type="entry name" value="P-loop containing nucleoside triphosphate hydrolases"/>
    <property type="match status" value="1"/>
</dbReference>
<feature type="domain" description="ChlI/MoxR AAA lid" evidence="2">
    <location>
        <begin position="227"/>
        <end position="299"/>
    </location>
</feature>
<reference evidence="3 4" key="1">
    <citation type="submission" date="2022-01" db="EMBL/GenBank/DDBJ databases">
        <title>Collection of gut derived symbiotic bacterial strains cultured from healthy donors.</title>
        <authorList>
            <person name="Lin H."/>
            <person name="Kohout C."/>
            <person name="Waligurski E."/>
            <person name="Pamer E.G."/>
        </authorList>
    </citation>
    <scope>NUCLEOTIDE SEQUENCE [LARGE SCALE GENOMIC DNA]</scope>
    <source>
        <strain evidence="3 4">DFI.7.58</strain>
    </source>
</reference>
<dbReference type="EMBL" id="JAKNHQ010000007">
    <property type="protein sequence ID" value="MCG4610605.1"/>
    <property type="molecule type" value="Genomic_DNA"/>
</dbReference>